<proteinExistence type="predicted"/>
<reference evidence="2 3" key="1">
    <citation type="journal article" date="2018" name="Front. Plant Sci.">
        <title>Red Clover (Trifolium pratense) and Zigzag Clover (T. medium) - A Picture of Genomic Similarities and Differences.</title>
        <authorList>
            <person name="Dluhosova J."/>
            <person name="Istvanek J."/>
            <person name="Nedelnik J."/>
            <person name="Repkova J."/>
        </authorList>
    </citation>
    <scope>NUCLEOTIDE SEQUENCE [LARGE SCALE GENOMIC DNA]</scope>
    <source>
        <strain evidence="3">cv. 10/8</strain>
        <tissue evidence="2">Leaf</tissue>
    </source>
</reference>
<dbReference type="AlphaFoldDB" id="A0A392VI83"/>
<comment type="caution">
    <text evidence="2">The sequence shown here is derived from an EMBL/GenBank/DDBJ whole genome shotgun (WGS) entry which is preliminary data.</text>
</comment>
<feature type="region of interest" description="Disordered" evidence="1">
    <location>
        <begin position="1"/>
        <end position="54"/>
    </location>
</feature>
<name>A0A392VI83_9FABA</name>
<keyword evidence="3" id="KW-1185">Reference proteome</keyword>
<organism evidence="2 3">
    <name type="scientific">Trifolium medium</name>
    <dbReference type="NCBI Taxonomy" id="97028"/>
    <lineage>
        <taxon>Eukaryota</taxon>
        <taxon>Viridiplantae</taxon>
        <taxon>Streptophyta</taxon>
        <taxon>Embryophyta</taxon>
        <taxon>Tracheophyta</taxon>
        <taxon>Spermatophyta</taxon>
        <taxon>Magnoliopsida</taxon>
        <taxon>eudicotyledons</taxon>
        <taxon>Gunneridae</taxon>
        <taxon>Pentapetalae</taxon>
        <taxon>rosids</taxon>
        <taxon>fabids</taxon>
        <taxon>Fabales</taxon>
        <taxon>Fabaceae</taxon>
        <taxon>Papilionoideae</taxon>
        <taxon>50 kb inversion clade</taxon>
        <taxon>NPAAA clade</taxon>
        <taxon>Hologalegina</taxon>
        <taxon>IRL clade</taxon>
        <taxon>Trifolieae</taxon>
        <taxon>Trifolium</taxon>
    </lineage>
</organism>
<dbReference type="Proteomes" id="UP000265520">
    <property type="component" value="Unassembled WGS sequence"/>
</dbReference>
<dbReference type="EMBL" id="LXQA011146935">
    <property type="protein sequence ID" value="MCI86671.1"/>
    <property type="molecule type" value="Genomic_DNA"/>
</dbReference>
<sequence length="54" mass="5952">LMATWEGIDKLSDDDVEEEEEANLAHMASTESEAETDSKPESDSEVTEEVFTSS</sequence>
<protein>
    <submittedName>
        <fullName evidence="2">Uncharacterized protein</fullName>
    </submittedName>
</protein>
<feature type="non-terminal residue" evidence="2">
    <location>
        <position position="1"/>
    </location>
</feature>
<accession>A0A392VI83</accession>
<evidence type="ECO:0000256" key="1">
    <source>
        <dbReference type="SAM" id="MobiDB-lite"/>
    </source>
</evidence>
<evidence type="ECO:0000313" key="3">
    <source>
        <dbReference type="Proteomes" id="UP000265520"/>
    </source>
</evidence>
<evidence type="ECO:0000313" key="2">
    <source>
        <dbReference type="EMBL" id="MCI86671.1"/>
    </source>
</evidence>